<organism evidence="2">
    <name type="scientific">viral metagenome</name>
    <dbReference type="NCBI Taxonomy" id="1070528"/>
    <lineage>
        <taxon>unclassified sequences</taxon>
        <taxon>metagenomes</taxon>
        <taxon>organismal metagenomes</taxon>
    </lineage>
</organism>
<name>A0A6C0L1P2_9ZZZZ</name>
<keyword evidence="1" id="KW-0812">Transmembrane</keyword>
<dbReference type="EMBL" id="MN741018">
    <property type="protein sequence ID" value="QHU22807.1"/>
    <property type="molecule type" value="Genomic_DNA"/>
</dbReference>
<protein>
    <submittedName>
        <fullName evidence="2">Uncharacterized protein</fullName>
    </submittedName>
</protein>
<accession>A0A6C0L1P2</accession>
<keyword evidence="1" id="KW-0472">Membrane</keyword>
<sequence length="95" mass="11065">MINKFDFGSAILFIFCSTLHFTIPHIYIYLCTPKTALGFLISPLKACSPECRALRWVHSQSIKNLTFMKDLFVCWVISIVFSIKKRSYKKLKNKN</sequence>
<evidence type="ECO:0000256" key="1">
    <source>
        <dbReference type="SAM" id="Phobius"/>
    </source>
</evidence>
<feature type="transmembrane region" description="Helical" evidence="1">
    <location>
        <begin position="7"/>
        <end position="30"/>
    </location>
</feature>
<dbReference type="AlphaFoldDB" id="A0A6C0L1P2"/>
<reference evidence="2" key="1">
    <citation type="journal article" date="2020" name="Nature">
        <title>Giant virus diversity and host interactions through global metagenomics.</title>
        <authorList>
            <person name="Schulz F."/>
            <person name="Roux S."/>
            <person name="Paez-Espino D."/>
            <person name="Jungbluth S."/>
            <person name="Walsh D.A."/>
            <person name="Denef V.J."/>
            <person name="McMahon K.D."/>
            <person name="Konstantinidis K.T."/>
            <person name="Eloe-Fadrosh E.A."/>
            <person name="Kyrpides N.C."/>
            <person name="Woyke T."/>
        </authorList>
    </citation>
    <scope>NUCLEOTIDE SEQUENCE</scope>
    <source>
        <strain evidence="2">GVMAG-S-ERX555907-63</strain>
    </source>
</reference>
<proteinExistence type="predicted"/>
<keyword evidence="1" id="KW-1133">Transmembrane helix</keyword>
<evidence type="ECO:0000313" key="2">
    <source>
        <dbReference type="EMBL" id="QHU22807.1"/>
    </source>
</evidence>
<feature type="transmembrane region" description="Helical" evidence="1">
    <location>
        <begin position="65"/>
        <end position="83"/>
    </location>
</feature>